<dbReference type="InterPro" id="IPR002197">
    <property type="entry name" value="HTH_Fis"/>
</dbReference>
<dbReference type="Gene3D" id="3.40.50.2300">
    <property type="match status" value="1"/>
</dbReference>
<dbReference type="Proteomes" id="UP001451571">
    <property type="component" value="Chromosome"/>
</dbReference>
<evidence type="ECO:0000256" key="2">
    <source>
        <dbReference type="ARBA" id="ARBA00022840"/>
    </source>
</evidence>
<dbReference type="InterPro" id="IPR027417">
    <property type="entry name" value="P-loop_NTPase"/>
</dbReference>
<evidence type="ECO:0000259" key="5">
    <source>
        <dbReference type="PROSITE" id="PS50045"/>
    </source>
</evidence>
<evidence type="ECO:0000256" key="3">
    <source>
        <dbReference type="ARBA" id="ARBA00023015"/>
    </source>
</evidence>
<evidence type="ECO:0000256" key="1">
    <source>
        <dbReference type="ARBA" id="ARBA00022741"/>
    </source>
</evidence>
<dbReference type="InterPro" id="IPR058031">
    <property type="entry name" value="AAA_lid_NorR"/>
</dbReference>
<evidence type="ECO:0000313" key="7">
    <source>
        <dbReference type="Proteomes" id="UP001451571"/>
    </source>
</evidence>
<organism evidence="6 7">
    <name type="scientific">Kineothrix sedimenti</name>
    <dbReference type="NCBI Taxonomy" id="3123317"/>
    <lineage>
        <taxon>Bacteria</taxon>
        <taxon>Bacillati</taxon>
        <taxon>Bacillota</taxon>
        <taxon>Clostridia</taxon>
        <taxon>Lachnospirales</taxon>
        <taxon>Lachnospiraceae</taxon>
        <taxon>Kineothrix</taxon>
    </lineage>
</organism>
<keyword evidence="4" id="KW-0804">Transcription</keyword>
<dbReference type="InterPro" id="IPR009057">
    <property type="entry name" value="Homeodomain-like_sf"/>
</dbReference>
<evidence type="ECO:0000313" key="6">
    <source>
        <dbReference type="EMBL" id="XAH72875.1"/>
    </source>
</evidence>
<proteinExistence type="predicted"/>
<protein>
    <submittedName>
        <fullName evidence="6">PrpR N-terminal domain-containing protein</fullName>
    </submittedName>
</protein>
<reference evidence="6 7" key="1">
    <citation type="submission" date="2024-02" db="EMBL/GenBank/DDBJ databases">
        <title>Bacterial strain from lacustrine sediment.</title>
        <authorList>
            <person name="Petit C."/>
            <person name="Fadhlaoui K."/>
        </authorList>
    </citation>
    <scope>NUCLEOTIDE SEQUENCE [LARGE SCALE GENOMIC DNA]</scope>
    <source>
        <strain evidence="6 7">IPX-CK</strain>
    </source>
</reference>
<sequence>MNAKTKILGIAPYEGMQVLMNQIALQRSDIDLMVVVGDLEEGSALAQKYADEDFDVIISRGGTAELIRQKSDLPVIEVTISVYDILRAIKLAENYTNKYALVGFPSITQEATFISSLLQYNIDIFTIHNEQEGIKVLSGLAQEGYQMVLCDMITNSLSHRYGLTSILITSGSESIQDAFNRAVQTVSDYKQYTLWTDFYKLVLEENPTYIFVFDDNKEMIYFSRNYSFSKIVIEEMKKRIPELITDTVKKYHQEDNGLILAVSGLCKKLGGKNHYIYYINPRKVPLALTKNGIRYIDKDEAFDKFFNSFYGIAHSSHNLEMSIDEYANASQPIMILGEGGTGKDQMARLIYAKSPLSNNPLAIIDCARINTKAWTFLTEHNNSPLSDTNTTIYIRSMEILSEDQFNELFSIIRDLNLYKRNRMIFTFSYGDDGNITPRCRHLINHYSCLTMHIPPLRNRLGEIPNLVSLYISNLNIQLAKEIIGLEAKGLELLQNYDWPDNFNQFKRILNELVTVTTTPYIKAVTVAEILRKEKPQFPSVTGECPFDLTKTLEEINLEIVQRVMAEENGHQTAAANRLGISRSTLWRMLQKVSEK</sequence>
<evidence type="ECO:0000256" key="4">
    <source>
        <dbReference type="ARBA" id="ARBA00023163"/>
    </source>
</evidence>
<dbReference type="SUPFAM" id="SSF159800">
    <property type="entry name" value="PrpR receptor domain-like"/>
    <property type="match status" value="1"/>
</dbReference>
<dbReference type="SUPFAM" id="SSF46689">
    <property type="entry name" value="Homeodomain-like"/>
    <property type="match status" value="1"/>
</dbReference>
<keyword evidence="2" id="KW-0067">ATP-binding</keyword>
<dbReference type="PANTHER" id="PTHR32071">
    <property type="entry name" value="TRANSCRIPTIONAL REGULATORY PROTEIN"/>
    <property type="match status" value="1"/>
</dbReference>
<dbReference type="EMBL" id="CP146256">
    <property type="protein sequence ID" value="XAH72875.1"/>
    <property type="molecule type" value="Genomic_DNA"/>
</dbReference>
<accession>A0ABZ3ETN2</accession>
<dbReference type="Gene3D" id="1.10.10.60">
    <property type="entry name" value="Homeodomain-like"/>
    <property type="match status" value="1"/>
</dbReference>
<dbReference type="PROSITE" id="PS50045">
    <property type="entry name" value="SIGMA54_INTERACT_4"/>
    <property type="match status" value="1"/>
</dbReference>
<dbReference type="Pfam" id="PF00158">
    <property type="entry name" value="Sigma54_activat"/>
    <property type="match status" value="1"/>
</dbReference>
<dbReference type="PRINTS" id="PR01590">
    <property type="entry name" value="HTHFIS"/>
</dbReference>
<dbReference type="Gene3D" id="3.40.50.300">
    <property type="entry name" value="P-loop containing nucleotide triphosphate hydrolases"/>
    <property type="match status" value="1"/>
</dbReference>
<feature type="domain" description="Sigma-54 factor interaction" evidence="5">
    <location>
        <begin position="309"/>
        <end position="514"/>
    </location>
</feature>
<dbReference type="Gene3D" id="3.40.50.10660">
    <property type="entry name" value="PrpR receptor domain-like"/>
    <property type="match status" value="1"/>
</dbReference>
<dbReference type="Gene3D" id="1.10.8.60">
    <property type="match status" value="1"/>
</dbReference>
<keyword evidence="7" id="KW-1185">Reference proteome</keyword>
<keyword evidence="3" id="KW-0805">Transcription regulation</keyword>
<dbReference type="Pfam" id="PF02954">
    <property type="entry name" value="HTH_8"/>
    <property type="match status" value="1"/>
</dbReference>
<dbReference type="RefSeq" id="WP_342756488.1">
    <property type="nucleotide sequence ID" value="NZ_CP146256.1"/>
</dbReference>
<dbReference type="SUPFAM" id="SSF52540">
    <property type="entry name" value="P-loop containing nucleoside triphosphate hydrolases"/>
    <property type="match status" value="1"/>
</dbReference>
<dbReference type="Pfam" id="PF25601">
    <property type="entry name" value="AAA_lid_14"/>
    <property type="match status" value="1"/>
</dbReference>
<dbReference type="InterPro" id="IPR002078">
    <property type="entry name" value="Sigma_54_int"/>
</dbReference>
<gene>
    <name evidence="6" type="ORF">V6984_15375</name>
</gene>
<dbReference type="InterPro" id="IPR010524">
    <property type="entry name" value="Sig_transdc_resp-reg_PrpR_N"/>
</dbReference>
<keyword evidence="1" id="KW-0547">Nucleotide-binding</keyword>
<dbReference type="Pfam" id="PF06506">
    <property type="entry name" value="PrpR_N"/>
    <property type="match status" value="1"/>
</dbReference>
<name>A0ABZ3ETN2_9FIRM</name>